<gene>
    <name evidence="2" type="ORF">FTUN_7585</name>
</gene>
<evidence type="ECO:0000313" key="2">
    <source>
        <dbReference type="EMBL" id="QJW99962.1"/>
    </source>
</evidence>
<accession>A0A6M5Z429</accession>
<dbReference type="Proteomes" id="UP000503447">
    <property type="component" value="Chromosome"/>
</dbReference>
<dbReference type="EMBL" id="CP053452">
    <property type="protein sequence ID" value="QJW99962.1"/>
    <property type="molecule type" value="Genomic_DNA"/>
</dbReference>
<dbReference type="KEGG" id="ftj:FTUN_7585"/>
<feature type="compositionally biased region" description="Polar residues" evidence="1">
    <location>
        <begin position="100"/>
        <end position="110"/>
    </location>
</feature>
<keyword evidence="3" id="KW-1185">Reference proteome</keyword>
<protein>
    <submittedName>
        <fullName evidence="2">Uncharacterized protein</fullName>
    </submittedName>
</protein>
<organism evidence="2 3">
    <name type="scientific">Frigoriglobus tundricola</name>
    <dbReference type="NCBI Taxonomy" id="2774151"/>
    <lineage>
        <taxon>Bacteria</taxon>
        <taxon>Pseudomonadati</taxon>
        <taxon>Planctomycetota</taxon>
        <taxon>Planctomycetia</taxon>
        <taxon>Gemmatales</taxon>
        <taxon>Gemmataceae</taxon>
        <taxon>Frigoriglobus</taxon>
    </lineage>
</organism>
<sequence>MGHSFDDVNVQAGFRQEQCRRQPTRSRADDDDGVGATGGVRGGGASGGEVGSRRDHARVRGEVTRRCGAGPRQSTGLEVSANRIGGRGDEWPLSRLHCSTATPDQIQQANVAPAGRSGPRPLR</sequence>
<evidence type="ECO:0000256" key="1">
    <source>
        <dbReference type="SAM" id="MobiDB-lite"/>
    </source>
</evidence>
<feature type="compositionally biased region" description="Gly residues" evidence="1">
    <location>
        <begin position="35"/>
        <end position="50"/>
    </location>
</feature>
<dbReference type="AlphaFoldDB" id="A0A6M5Z429"/>
<feature type="region of interest" description="Disordered" evidence="1">
    <location>
        <begin position="100"/>
        <end position="123"/>
    </location>
</feature>
<name>A0A6M5Z429_9BACT</name>
<feature type="compositionally biased region" description="Basic and acidic residues" evidence="1">
    <location>
        <begin position="51"/>
        <end position="65"/>
    </location>
</feature>
<reference evidence="3" key="1">
    <citation type="submission" date="2020-05" db="EMBL/GenBank/DDBJ databases">
        <title>Frigoriglobus tundricola gen. nov., sp. nov., a psychrotolerant cellulolytic planctomycete of the family Gemmataceae with two divergent copies of 16S rRNA gene.</title>
        <authorList>
            <person name="Kulichevskaya I.S."/>
            <person name="Ivanova A.A."/>
            <person name="Naumoff D.G."/>
            <person name="Beletsky A.V."/>
            <person name="Rijpstra W.I.C."/>
            <person name="Sinninghe Damste J.S."/>
            <person name="Mardanov A.V."/>
            <person name="Ravin N.V."/>
            <person name="Dedysh S.N."/>
        </authorList>
    </citation>
    <scope>NUCLEOTIDE SEQUENCE [LARGE SCALE GENOMIC DNA]</scope>
    <source>
        <strain evidence="3">PL17</strain>
    </source>
</reference>
<evidence type="ECO:0000313" key="3">
    <source>
        <dbReference type="Proteomes" id="UP000503447"/>
    </source>
</evidence>
<proteinExistence type="predicted"/>
<feature type="region of interest" description="Disordered" evidence="1">
    <location>
        <begin position="1"/>
        <end position="77"/>
    </location>
</feature>